<protein>
    <recommendedName>
        <fullName evidence="11">Foldase protein PrsA</fullName>
        <ecNumber evidence="11">5.2.1.8</ecNumber>
    </recommendedName>
</protein>
<dbReference type="Gene3D" id="3.10.50.40">
    <property type="match status" value="1"/>
</dbReference>
<dbReference type="InterPro" id="IPR023059">
    <property type="entry name" value="Foldase_PrsA"/>
</dbReference>
<comment type="function">
    <text evidence="11">Plays a major role in protein secretion by helping the post-translocational extracellular folding of several secreted proteins.</text>
</comment>
<gene>
    <name evidence="11" type="primary">prsA</name>
    <name evidence="14" type="ORF">OEV82_12815</name>
</gene>
<dbReference type="PROSITE" id="PS50198">
    <property type="entry name" value="PPIC_PPIASE_2"/>
    <property type="match status" value="1"/>
</dbReference>
<evidence type="ECO:0000313" key="14">
    <source>
        <dbReference type="EMBL" id="MCU9595323.1"/>
    </source>
</evidence>
<accession>A0ABT2WI14</accession>
<comment type="similarity">
    <text evidence="3 11">Belongs to the PrsA family.</text>
</comment>
<dbReference type="InterPro" id="IPR050245">
    <property type="entry name" value="PrsA_foldase"/>
</dbReference>
<organism evidence="14 15">
    <name type="scientific">Pallidibacillus thermolactis</name>
    <dbReference type="NCBI Taxonomy" id="251051"/>
    <lineage>
        <taxon>Bacteria</taxon>
        <taxon>Bacillati</taxon>
        <taxon>Bacillota</taxon>
        <taxon>Bacilli</taxon>
        <taxon>Bacillales</taxon>
        <taxon>Bacillaceae</taxon>
        <taxon>Pallidibacillus</taxon>
    </lineage>
</organism>
<evidence type="ECO:0000256" key="1">
    <source>
        <dbReference type="ARBA" id="ARBA00000971"/>
    </source>
</evidence>
<comment type="catalytic activity">
    <reaction evidence="1 11">
        <text>[protein]-peptidylproline (omega=180) = [protein]-peptidylproline (omega=0)</text>
        <dbReference type="Rhea" id="RHEA:16237"/>
        <dbReference type="Rhea" id="RHEA-COMP:10747"/>
        <dbReference type="Rhea" id="RHEA-COMP:10748"/>
        <dbReference type="ChEBI" id="CHEBI:83833"/>
        <dbReference type="ChEBI" id="CHEBI:83834"/>
        <dbReference type="EC" id="5.2.1.8"/>
    </reaction>
</comment>
<evidence type="ECO:0000256" key="12">
    <source>
        <dbReference type="SAM" id="SignalP"/>
    </source>
</evidence>
<dbReference type="GO" id="GO:0003755">
    <property type="term" value="F:peptidyl-prolyl cis-trans isomerase activity"/>
    <property type="evidence" value="ECO:0007669"/>
    <property type="project" value="UniProtKB-EC"/>
</dbReference>
<keyword evidence="7 11" id="KW-0472">Membrane</keyword>
<dbReference type="PROSITE" id="PS51257">
    <property type="entry name" value="PROKAR_LIPOPROTEIN"/>
    <property type="match status" value="1"/>
</dbReference>
<dbReference type="PANTHER" id="PTHR47245">
    <property type="entry name" value="PEPTIDYLPROLYL ISOMERASE"/>
    <property type="match status" value="1"/>
</dbReference>
<evidence type="ECO:0000256" key="9">
    <source>
        <dbReference type="ARBA" id="ARBA00023235"/>
    </source>
</evidence>
<evidence type="ECO:0000256" key="10">
    <source>
        <dbReference type="ARBA" id="ARBA00023288"/>
    </source>
</evidence>
<name>A0ABT2WI14_9BACI</name>
<keyword evidence="15" id="KW-1185">Reference proteome</keyword>
<dbReference type="Proteomes" id="UP001208656">
    <property type="component" value="Unassembled WGS sequence"/>
</dbReference>
<dbReference type="PROSITE" id="PS01096">
    <property type="entry name" value="PPIC_PPIASE_1"/>
    <property type="match status" value="1"/>
</dbReference>
<keyword evidence="8 11" id="KW-0564">Palmitate</keyword>
<dbReference type="InterPro" id="IPR027304">
    <property type="entry name" value="Trigger_fact/SurA_dom_sf"/>
</dbReference>
<dbReference type="EMBL" id="JAOUSE010000048">
    <property type="protein sequence ID" value="MCU9595323.1"/>
    <property type="molecule type" value="Genomic_DNA"/>
</dbReference>
<comment type="subcellular location">
    <subcellularLocation>
        <location evidence="2 11">Cell membrane</location>
        <topology evidence="2 11">Lipid-anchor</topology>
    </subcellularLocation>
</comment>
<feature type="chain" id="PRO_5046625169" description="Foldase protein PrsA" evidence="12">
    <location>
        <begin position="21"/>
        <end position="312"/>
    </location>
</feature>
<reference evidence="14 15" key="1">
    <citation type="submission" date="2022-10" db="EMBL/GenBank/DDBJ databases">
        <title>Description of Fervidibacillus gen. nov. in the family Fervidibacillaceae fam. nov. with two species, Fervidibacillus albus sp. nov., and Fervidibacillus halotolerans sp. nov., isolated from tidal flat sediments.</title>
        <authorList>
            <person name="Kwon K.K."/>
            <person name="Yang S.-H."/>
        </authorList>
    </citation>
    <scope>NUCLEOTIDE SEQUENCE [LARGE SCALE GENOMIC DNA]</scope>
    <source>
        <strain evidence="14 15">DSM 23332</strain>
    </source>
</reference>
<keyword evidence="5 11" id="KW-0732">Signal</keyword>
<keyword evidence="4 11" id="KW-1003">Cell membrane</keyword>
<dbReference type="InterPro" id="IPR000297">
    <property type="entry name" value="PPIase_PpiC"/>
</dbReference>
<feature type="signal peptide" evidence="12">
    <location>
        <begin position="1"/>
        <end position="20"/>
    </location>
</feature>
<keyword evidence="6 11" id="KW-0697">Rotamase</keyword>
<feature type="domain" description="PpiC" evidence="13">
    <location>
        <begin position="145"/>
        <end position="248"/>
    </location>
</feature>
<dbReference type="HAMAP" id="MF_01145">
    <property type="entry name" value="Foldase_PrsA"/>
    <property type="match status" value="1"/>
</dbReference>
<dbReference type="RefSeq" id="WP_263062114.1">
    <property type="nucleotide sequence ID" value="NZ_JAOUSE010000048.1"/>
</dbReference>
<dbReference type="SUPFAM" id="SSF54534">
    <property type="entry name" value="FKBP-like"/>
    <property type="match status" value="1"/>
</dbReference>
<evidence type="ECO:0000256" key="6">
    <source>
        <dbReference type="ARBA" id="ARBA00023110"/>
    </source>
</evidence>
<keyword evidence="9 11" id="KW-0413">Isomerase</keyword>
<dbReference type="EC" id="5.2.1.8" evidence="11"/>
<evidence type="ECO:0000256" key="5">
    <source>
        <dbReference type="ARBA" id="ARBA00022729"/>
    </source>
</evidence>
<evidence type="ECO:0000256" key="4">
    <source>
        <dbReference type="ARBA" id="ARBA00022475"/>
    </source>
</evidence>
<dbReference type="PANTHER" id="PTHR47245:SF1">
    <property type="entry name" value="FOLDASE PROTEIN PRSA"/>
    <property type="match status" value="1"/>
</dbReference>
<sequence>MKKKLTLLLMALTAGILVLAGCNNDNGGRTLIETESGAITTEDFYNTMKRIYSTDTENILKDMVYRQVLADKFEVSKDDVDKELKKFIDENFGSQEEYEDYLKQYNIDEETLKEDIEYMLLQEIAFTQNIDVTEEEVELEYLYQTKNVTARHILISTDENEEKSEDGKSAEDKVDEVLEKLNAGEDFAKVAKEYSDDPSSAENGGDLGVLNPDQLVPEFSKAAFQLKEGEISEPVKSDYGYHIIQVTKVEDKKDVKPLDEIREDIEFEAKTRKMDQETIQAELDKLIKDADIKIKDKDFKDIFKKDNTNARG</sequence>
<evidence type="ECO:0000256" key="2">
    <source>
        <dbReference type="ARBA" id="ARBA00004193"/>
    </source>
</evidence>
<dbReference type="InterPro" id="IPR046357">
    <property type="entry name" value="PPIase_dom_sf"/>
</dbReference>
<evidence type="ECO:0000313" key="15">
    <source>
        <dbReference type="Proteomes" id="UP001208656"/>
    </source>
</evidence>
<evidence type="ECO:0000259" key="13">
    <source>
        <dbReference type="PROSITE" id="PS50198"/>
    </source>
</evidence>
<keyword evidence="10 11" id="KW-0449">Lipoprotein</keyword>
<evidence type="ECO:0000256" key="3">
    <source>
        <dbReference type="ARBA" id="ARBA00006071"/>
    </source>
</evidence>
<evidence type="ECO:0000256" key="11">
    <source>
        <dbReference type="HAMAP-Rule" id="MF_01145"/>
    </source>
</evidence>
<dbReference type="Pfam" id="PF00639">
    <property type="entry name" value="Rotamase"/>
    <property type="match status" value="1"/>
</dbReference>
<dbReference type="SUPFAM" id="SSF109998">
    <property type="entry name" value="Triger factor/SurA peptide-binding domain-like"/>
    <property type="match status" value="1"/>
</dbReference>
<proteinExistence type="inferred from homology"/>
<dbReference type="InterPro" id="IPR023058">
    <property type="entry name" value="PPIase_PpiC_CS"/>
</dbReference>
<evidence type="ECO:0000256" key="8">
    <source>
        <dbReference type="ARBA" id="ARBA00023139"/>
    </source>
</evidence>
<evidence type="ECO:0000256" key="7">
    <source>
        <dbReference type="ARBA" id="ARBA00023136"/>
    </source>
</evidence>
<comment type="caution">
    <text evidence="14">The sequence shown here is derived from an EMBL/GenBank/DDBJ whole genome shotgun (WGS) entry which is preliminary data.</text>
</comment>